<keyword evidence="3" id="KW-1185">Reference proteome</keyword>
<protein>
    <recommendedName>
        <fullName evidence="4">DUF3098 domain-containing protein</fullName>
    </recommendedName>
</protein>
<keyword evidence="1" id="KW-0472">Membrane</keyword>
<feature type="transmembrane region" description="Helical" evidence="1">
    <location>
        <begin position="38"/>
        <end position="59"/>
    </location>
</feature>
<reference evidence="2 3" key="1">
    <citation type="submission" date="2023-02" db="EMBL/GenBank/DDBJ databases">
        <title>A bacterium isolated from plastisphere.</title>
        <authorList>
            <person name="Sun Y."/>
        </authorList>
    </citation>
    <scope>NUCLEOTIDE SEQUENCE [LARGE SCALE GENOMIC DNA]</scope>
    <source>
        <strain evidence="3">a-1</strain>
    </source>
</reference>
<proteinExistence type="predicted"/>
<keyword evidence="1" id="KW-0812">Transmembrane</keyword>
<sequence length="63" mass="7236">MKNKRVLTGAIIIAILAIVAYILDDYFYYSDMRIAEIFVYPIALLMMIGVFLTVILPPLRKAR</sequence>
<accession>A0ABY7X281</accession>
<name>A0ABY7X281_9BACL</name>
<organism evidence="2 3">
    <name type="scientific">Exiguobacterium marinum</name>
    <dbReference type="NCBI Taxonomy" id="273528"/>
    <lineage>
        <taxon>Bacteria</taxon>
        <taxon>Bacillati</taxon>
        <taxon>Bacillota</taxon>
        <taxon>Bacilli</taxon>
        <taxon>Bacillales</taxon>
        <taxon>Bacillales Family XII. Incertae Sedis</taxon>
        <taxon>Exiguobacterium</taxon>
    </lineage>
</organism>
<dbReference type="EMBL" id="CP118099">
    <property type="protein sequence ID" value="WDH76080.1"/>
    <property type="molecule type" value="Genomic_DNA"/>
</dbReference>
<feature type="transmembrane region" description="Helical" evidence="1">
    <location>
        <begin position="7"/>
        <end position="23"/>
    </location>
</feature>
<evidence type="ECO:0000256" key="1">
    <source>
        <dbReference type="SAM" id="Phobius"/>
    </source>
</evidence>
<dbReference type="RefSeq" id="WP_274356924.1">
    <property type="nucleotide sequence ID" value="NZ_CP118099.1"/>
</dbReference>
<gene>
    <name evidence="2" type="ORF">PTI97_00665</name>
</gene>
<keyword evidence="1" id="KW-1133">Transmembrane helix</keyword>
<dbReference type="Proteomes" id="UP001213680">
    <property type="component" value="Chromosome"/>
</dbReference>
<evidence type="ECO:0000313" key="3">
    <source>
        <dbReference type="Proteomes" id="UP001213680"/>
    </source>
</evidence>
<evidence type="ECO:0000313" key="2">
    <source>
        <dbReference type="EMBL" id="WDH76080.1"/>
    </source>
</evidence>
<evidence type="ECO:0008006" key="4">
    <source>
        <dbReference type="Google" id="ProtNLM"/>
    </source>
</evidence>